<feature type="compositionally biased region" description="Polar residues" evidence="5">
    <location>
        <begin position="1"/>
        <end position="11"/>
    </location>
</feature>
<dbReference type="Pfam" id="PF01753">
    <property type="entry name" value="zf-MYND"/>
    <property type="match status" value="1"/>
</dbReference>
<keyword evidence="2 4" id="KW-0863">Zinc-finger</keyword>
<evidence type="ECO:0000256" key="3">
    <source>
        <dbReference type="ARBA" id="ARBA00022833"/>
    </source>
</evidence>
<accession>A0AAD6U610</accession>
<dbReference type="GO" id="GO:0000981">
    <property type="term" value="F:DNA-binding transcription factor activity, RNA polymerase II-specific"/>
    <property type="evidence" value="ECO:0007669"/>
    <property type="project" value="TreeGrafter"/>
</dbReference>
<name>A0AAD6U610_9AGAR</name>
<reference evidence="7" key="1">
    <citation type="submission" date="2023-03" db="EMBL/GenBank/DDBJ databases">
        <title>Massive genome expansion in bonnet fungi (Mycena s.s.) driven by repeated elements and novel gene families across ecological guilds.</title>
        <authorList>
            <consortium name="Lawrence Berkeley National Laboratory"/>
            <person name="Harder C.B."/>
            <person name="Miyauchi S."/>
            <person name="Viragh M."/>
            <person name="Kuo A."/>
            <person name="Thoen E."/>
            <person name="Andreopoulos B."/>
            <person name="Lu D."/>
            <person name="Skrede I."/>
            <person name="Drula E."/>
            <person name="Henrissat B."/>
            <person name="Morin E."/>
            <person name="Kohler A."/>
            <person name="Barry K."/>
            <person name="LaButti K."/>
            <person name="Morin E."/>
            <person name="Salamov A."/>
            <person name="Lipzen A."/>
            <person name="Mereny Z."/>
            <person name="Hegedus B."/>
            <person name="Baldrian P."/>
            <person name="Stursova M."/>
            <person name="Weitz H."/>
            <person name="Taylor A."/>
            <person name="Grigoriev I.V."/>
            <person name="Nagy L.G."/>
            <person name="Martin F."/>
            <person name="Kauserud H."/>
        </authorList>
    </citation>
    <scope>NUCLEOTIDE SEQUENCE</scope>
    <source>
        <strain evidence="7">CBHHK173m</strain>
    </source>
</reference>
<dbReference type="PANTHER" id="PTHR10237">
    <property type="entry name" value="DEFORMED EPIDERMAL AUTOREGULATORY FACTOR 1 HOMOLOG SUPPRESSIN"/>
    <property type="match status" value="1"/>
</dbReference>
<dbReference type="InterPro" id="IPR024119">
    <property type="entry name" value="TF_DEAF-1"/>
</dbReference>
<dbReference type="InterPro" id="IPR002893">
    <property type="entry name" value="Znf_MYND"/>
</dbReference>
<dbReference type="EMBL" id="JARJCN010000018">
    <property type="protein sequence ID" value="KAJ7092303.1"/>
    <property type="molecule type" value="Genomic_DNA"/>
</dbReference>
<dbReference type="Proteomes" id="UP001222325">
    <property type="component" value="Unassembled WGS sequence"/>
</dbReference>
<keyword evidence="8" id="KW-1185">Reference proteome</keyword>
<evidence type="ECO:0000313" key="8">
    <source>
        <dbReference type="Proteomes" id="UP001222325"/>
    </source>
</evidence>
<evidence type="ECO:0000256" key="4">
    <source>
        <dbReference type="PROSITE-ProRule" id="PRU00134"/>
    </source>
</evidence>
<evidence type="ECO:0000256" key="5">
    <source>
        <dbReference type="SAM" id="MobiDB-lite"/>
    </source>
</evidence>
<dbReference type="GO" id="GO:0008270">
    <property type="term" value="F:zinc ion binding"/>
    <property type="evidence" value="ECO:0007669"/>
    <property type="project" value="UniProtKB-KW"/>
</dbReference>
<protein>
    <recommendedName>
        <fullName evidence="6">MYND-type domain-containing protein</fullName>
    </recommendedName>
</protein>
<evidence type="ECO:0000256" key="1">
    <source>
        <dbReference type="ARBA" id="ARBA00022723"/>
    </source>
</evidence>
<evidence type="ECO:0000256" key="2">
    <source>
        <dbReference type="ARBA" id="ARBA00022771"/>
    </source>
</evidence>
<keyword evidence="1" id="KW-0479">Metal-binding</keyword>
<keyword evidence="3" id="KW-0862">Zinc</keyword>
<dbReference type="PROSITE" id="PS50865">
    <property type="entry name" value="ZF_MYND_2"/>
    <property type="match status" value="1"/>
</dbReference>
<evidence type="ECO:0000313" key="7">
    <source>
        <dbReference type="EMBL" id="KAJ7092303.1"/>
    </source>
</evidence>
<feature type="region of interest" description="Disordered" evidence="5">
    <location>
        <begin position="1"/>
        <end position="26"/>
    </location>
</feature>
<dbReference type="PANTHER" id="PTHR10237:SF15">
    <property type="entry name" value="LD37257P"/>
    <property type="match status" value="1"/>
</dbReference>
<organism evidence="7 8">
    <name type="scientific">Mycena belliarum</name>
    <dbReference type="NCBI Taxonomy" id="1033014"/>
    <lineage>
        <taxon>Eukaryota</taxon>
        <taxon>Fungi</taxon>
        <taxon>Dikarya</taxon>
        <taxon>Basidiomycota</taxon>
        <taxon>Agaricomycotina</taxon>
        <taxon>Agaricomycetes</taxon>
        <taxon>Agaricomycetidae</taxon>
        <taxon>Agaricales</taxon>
        <taxon>Marasmiineae</taxon>
        <taxon>Mycenaceae</taxon>
        <taxon>Mycena</taxon>
    </lineage>
</organism>
<sequence length="261" mass="29876">MASGSEAATQNKKAKRRDQTDGSGDRAYEEAPVRFCSMDECFNYKDLKQCGRCKNASYCSVECQRKNWKNHKALCEYNVSQFELVDGEPVFQRNLRHWVTRFDTTLLQAVVRGLRLKTEWERIDQGALMLFMEPRPHVNQGARWRIVNAGAIRNETIISMLEKVHMADNFHAVLPLHQEARARLRASSGGNSDFALVIMLATNTGPDALEGDHPPTFRMKPVDVHRSMVGKWPDELYDGAWVDDLKEQVHNDHPLKRTPPQ</sequence>
<feature type="compositionally biased region" description="Basic and acidic residues" evidence="5">
    <location>
        <begin position="17"/>
        <end position="26"/>
    </location>
</feature>
<comment type="caution">
    <text evidence="7">The sequence shown here is derived from an EMBL/GenBank/DDBJ whole genome shotgun (WGS) entry which is preliminary data.</text>
</comment>
<dbReference type="SUPFAM" id="SSF144232">
    <property type="entry name" value="HIT/MYND zinc finger-like"/>
    <property type="match status" value="1"/>
</dbReference>
<evidence type="ECO:0000259" key="6">
    <source>
        <dbReference type="PROSITE" id="PS50865"/>
    </source>
</evidence>
<feature type="domain" description="MYND-type" evidence="6">
    <location>
        <begin position="38"/>
        <end position="75"/>
    </location>
</feature>
<dbReference type="AlphaFoldDB" id="A0AAD6U610"/>
<dbReference type="Gene3D" id="6.10.140.2220">
    <property type="match status" value="1"/>
</dbReference>
<proteinExistence type="predicted"/>
<dbReference type="GO" id="GO:0005634">
    <property type="term" value="C:nucleus"/>
    <property type="evidence" value="ECO:0007669"/>
    <property type="project" value="TreeGrafter"/>
</dbReference>
<gene>
    <name evidence="7" type="ORF">B0H15DRAFT_833421</name>
</gene>